<evidence type="ECO:0000256" key="1">
    <source>
        <dbReference type="ARBA" id="ARBA00009092"/>
    </source>
</evidence>
<feature type="region of interest" description="Disordered" evidence="7">
    <location>
        <begin position="32"/>
        <end position="69"/>
    </location>
</feature>
<evidence type="ECO:0000256" key="4">
    <source>
        <dbReference type="ARBA" id="ARBA00022861"/>
    </source>
</evidence>
<dbReference type="SUPFAM" id="SSF56399">
    <property type="entry name" value="ADP-ribosylation"/>
    <property type="match status" value="1"/>
</dbReference>
<feature type="compositionally biased region" description="Polar residues" evidence="7">
    <location>
        <begin position="58"/>
        <end position="67"/>
    </location>
</feature>
<evidence type="ECO:0000256" key="2">
    <source>
        <dbReference type="ARBA" id="ARBA00022656"/>
    </source>
</evidence>
<keyword evidence="3" id="KW-0732">Signal</keyword>
<comment type="similarity">
    <text evidence="1">Belongs to the enterotoxin A family.</text>
</comment>
<keyword evidence="6" id="KW-1015">Disulfide bond</keyword>
<dbReference type="Pfam" id="PF01375">
    <property type="entry name" value="Enterotoxin_a"/>
    <property type="match status" value="1"/>
</dbReference>
<evidence type="ECO:0000313" key="9">
    <source>
        <dbReference type="Proteomes" id="UP000197596"/>
    </source>
</evidence>
<dbReference type="EMBL" id="NJGU01000005">
    <property type="protein sequence ID" value="OWY29433.1"/>
    <property type="molecule type" value="Genomic_DNA"/>
</dbReference>
<protein>
    <recommendedName>
        <fullName evidence="10">Toxin</fullName>
    </recommendedName>
</protein>
<dbReference type="Gene3D" id="3.90.210.10">
    <property type="entry name" value="Heat-Labile Enterotoxin, subunit A"/>
    <property type="match status" value="1"/>
</dbReference>
<name>A0A246WSL1_9BURK</name>
<gene>
    <name evidence="8" type="ORF">CEJ42_11380</name>
</gene>
<dbReference type="InterPro" id="IPR001144">
    <property type="entry name" value="Enterotoxin_A"/>
</dbReference>
<evidence type="ECO:0000313" key="8">
    <source>
        <dbReference type="EMBL" id="OWY29433.1"/>
    </source>
</evidence>
<comment type="caution">
    <text evidence="8">The sequence shown here is derived from an EMBL/GenBank/DDBJ whole genome shotgun (WGS) entry which is preliminary data.</text>
</comment>
<feature type="compositionally biased region" description="Polar residues" evidence="7">
    <location>
        <begin position="41"/>
        <end position="50"/>
    </location>
</feature>
<feature type="compositionally biased region" description="Basic and acidic residues" evidence="7">
    <location>
        <begin position="612"/>
        <end position="623"/>
    </location>
</feature>
<evidence type="ECO:0000256" key="5">
    <source>
        <dbReference type="ARBA" id="ARBA00023026"/>
    </source>
</evidence>
<keyword evidence="2" id="KW-0800">Toxin</keyword>
<accession>A0A246WSL1</accession>
<feature type="region of interest" description="Disordered" evidence="7">
    <location>
        <begin position="610"/>
        <end position="653"/>
    </location>
</feature>
<evidence type="ECO:0000256" key="3">
    <source>
        <dbReference type="ARBA" id="ARBA00022729"/>
    </source>
</evidence>
<reference evidence="8 9" key="1">
    <citation type="submission" date="2017-06" db="EMBL/GenBank/DDBJ databases">
        <title>Herbaspirillum phytohormonus sp. nov., isolated from the root nodule of Robinia pseudoacacia in lead-zinc mine.</title>
        <authorList>
            <person name="Fan M."/>
            <person name="Lin Y."/>
        </authorList>
    </citation>
    <scope>NUCLEOTIDE SEQUENCE [LARGE SCALE GENOMIC DNA]</scope>
    <source>
        <strain evidence="8 9">HZ10</strain>
    </source>
</reference>
<evidence type="ECO:0008006" key="10">
    <source>
        <dbReference type="Google" id="ProtNLM"/>
    </source>
</evidence>
<organism evidence="8 9">
    <name type="scientific">Herbaspirillum robiniae</name>
    <dbReference type="NCBI Taxonomy" id="2014887"/>
    <lineage>
        <taxon>Bacteria</taxon>
        <taxon>Pseudomonadati</taxon>
        <taxon>Pseudomonadota</taxon>
        <taxon>Betaproteobacteria</taxon>
        <taxon>Burkholderiales</taxon>
        <taxon>Oxalobacteraceae</taxon>
        <taxon>Herbaspirillum</taxon>
    </lineage>
</organism>
<evidence type="ECO:0000256" key="6">
    <source>
        <dbReference type="ARBA" id="ARBA00023157"/>
    </source>
</evidence>
<feature type="compositionally biased region" description="Low complexity" evidence="7">
    <location>
        <begin position="638"/>
        <end position="652"/>
    </location>
</feature>
<sequence>MRNTLIGTGIIGLSGFATYLGYKGGNLLDSLLRPTEDAPQDSLTENNNSPGDHETLPTPDSQRQQPQEKGIGRSVAYKFLTNAEQAQLSSHIASYVATQKKVGTLDPSFTVDADLLTAVLRSRLLVETGLTQSALDSTWRPVIIEVRNLRQVVSSLEALFTSANEHLPSRPSLIRAALQYENGSPEDYKRMKTIALQLDTQPAERAEEQRAKNWYLGKGYPTLDEESWQAAFKTAKLNDVKNWIRISEMAQSADQKAAFYRALAQYIEINRHPMRENLEKLVPILLDAYSQLFAIHTEKSQLSYATLADRCIDEAADFLQSERFGNVTADAWERALDFYLDPNAPTAPSDILDIAEKALQFHLDDIAAAEQTTSAEQTNPPPESTSGELSWRMHNLAQTMEYGPLAESFVKDFPLQTSEGTDRRFLQIIDTITQRATPAYRDISRDAWDEGVLRNSHLRTSGRVPEVIPFISQLSEESKDEYPEVTKTKIDTSLRIKPLEEYTWKETLDNLSKALKNPGREAATFICLLTDASEETTARARELGDWFSTLSKTIARFHPLSIPLTALENFVDYANRLAHDRPIDTPALENLADDAANLWSLLRPTVMNHPSVKGDPKLQKELGEGPPRIRTTRPQVRPAAAESSAAPKPAGEAPDDFDLSRWLNVFSQDIPVTPPNEWSSSIDLNGKTPDAQGMFSVENKYYVMTNDATYRVEFDSRLNAWMIIRPDGMSSKLYSVRYAGSGRWRSGLAGLRGGGNDGGLRIIPEDRQTDYNGHIRTVTFWEKTKILIARATGIHLKPQKFDTASATFKPTNDLECIQVSSTDLSDLEAQVRYMQDLESLEETVSHYQKLYRYLKTVIEISPDGKTTRKNLYSNMETGEQVSNYILENGLENEDLTRGNEFHYFAAIDKSEQGLAGNDQTSALNTRPLRTKAVMMIKTRNLTHKGRSSNEKEFVADVSAVVAHPFTQLDDSDFRYLQEEIGKLQRIFANRKSNPGKMIHLESVLFRSNINQVAFENFLHEFPDIGGNSERIKGFSEYMTSEAMIALLPRWDKKTVMEATPINPRTISVVRSQGFKINLSAAKQVKETGLYQIYNQEFAKIGNKVYEVKKKAGTDQYEAIFPHVLFRPRRDVFRDASGVWKFGRRSAAEESMPGPSRPRASRSITDITTDRSTTTATYSMITPRPLPDTLYMSSSVSPEQVKLQGGFSTPASASTGYDHEANQLTADARNAVIDQQFKQEQADAKEVLDVRWKAMMALGRRIAAMTTGDEKDEWLEKWQEEVNALPEAISEHVEKVPTFWDPFQIHIERLLKKTTWAPGDPLPSYSGGNPFIMLSSSYDKEMRFWYTPVYRSNGFIFSIAPDENVIDVKSTLGQSNIHRNERDWAVREFIPWNRITGWFDQAGTFTANPDYVGRENG</sequence>
<proteinExistence type="inferred from homology"/>
<dbReference type="Proteomes" id="UP000197596">
    <property type="component" value="Unassembled WGS sequence"/>
</dbReference>
<dbReference type="GO" id="GO:0005615">
    <property type="term" value="C:extracellular space"/>
    <property type="evidence" value="ECO:0007669"/>
    <property type="project" value="InterPro"/>
</dbReference>
<keyword evidence="5" id="KW-0843">Virulence</keyword>
<dbReference type="GO" id="GO:0090729">
    <property type="term" value="F:toxin activity"/>
    <property type="evidence" value="ECO:0007669"/>
    <property type="project" value="UniProtKB-KW"/>
</dbReference>
<evidence type="ECO:0000256" key="7">
    <source>
        <dbReference type="SAM" id="MobiDB-lite"/>
    </source>
</evidence>
<keyword evidence="4" id="KW-0260">Enterotoxin</keyword>